<gene>
    <name evidence="6" type="ORF">ACFSVL_31340</name>
</gene>
<evidence type="ECO:0000256" key="3">
    <source>
        <dbReference type="ARBA" id="ARBA00023014"/>
    </source>
</evidence>
<dbReference type="InterPro" id="IPR040086">
    <property type="entry name" value="MJ0683-like"/>
</dbReference>
<dbReference type="InterPro" id="IPR003587">
    <property type="entry name" value="Hint_dom_N"/>
</dbReference>
<dbReference type="PANTHER" id="PTHR43432">
    <property type="entry name" value="SLR0285 PROTEIN"/>
    <property type="match status" value="1"/>
</dbReference>
<dbReference type="SMART" id="SM00305">
    <property type="entry name" value="HintC"/>
    <property type="match status" value="1"/>
</dbReference>
<dbReference type="InterPro" id="IPR058240">
    <property type="entry name" value="rSAM_sf"/>
</dbReference>
<dbReference type="InterPro" id="IPR007197">
    <property type="entry name" value="rSAM"/>
</dbReference>
<feature type="region of interest" description="Disordered" evidence="4">
    <location>
        <begin position="609"/>
        <end position="653"/>
    </location>
</feature>
<dbReference type="PROSITE" id="PS51918">
    <property type="entry name" value="RADICAL_SAM"/>
    <property type="match status" value="1"/>
</dbReference>
<sequence>MCSTVEVRWEQLRAGKEEPALPGLGAFGDVVRSVRPPEFGGVTFHEVRARSVLNRVPASSAVPFSWSVNPYRGCSHACTYCLEGDTPVLMADGRAKPIAELRVGDRIMGTRGHGVARRLVPTEVLAHWTTVRPAYRVTLDDGTRLVAGPDHRFLSARGWKYVTGSKLGTAQRPHLEPGTELVGGGRFARTPDDTLGYRAGYLCGMLRSGGFAAESDAAARALAYLPDFGSSVGFMRIPREPDAHWARGFLAGLFDLAGGYRRGTLSIAHDENEVVDMLFAALDRFSFGYETVGHRQHPGRRQARLTGGTGEVLRFLHLVDPAVEWKRSLDGTVIGGVRRTVTSVAPVGLELPLFDITTGTGDFVADGMVSHNCFARNTHTYLDFDAGRDFDTQVVVKVNAPEVLAAQLKRPSWQREPVAMGTNTDPYQRVEGRYRLMPGIIRALADSGTPLSILTKGTMLSRDLPLLESAGKDVPVHLAVSLALLDGDLQRRLEPGTPTPRARLDLIRKAAAAGLPCSVMVAPVLPYLTDSPEALDPLFAQLAEAGATRVTVLPLHLRPGAREWFAAWLKREYPELASRYRRLYARGSYVDRGYRERLATVVGPLLRRHGLDPRAPRAHAETRTEPDRPGETGAGGAAVPEQRTGEAEQLRLL</sequence>
<dbReference type="EMBL" id="JBHUKS010000024">
    <property type="protein sequence ID" value="MFD2471926.1"/>
    <property type="molecule type" value="Genomic_DNA"/>
</dbReference>
<dbReference type="PANTHER" id="PTHR43432:SF3">
    <property type="entry name" value="SLR0285 PROTEIN"/>
    <property type="match status" value="1"/>
</dbReference>
<dbReference type="InterPro" id="IPR006141">
    <property type="entry name" value="Intein_N"/>
</dbReference>
<dbReference type="InterPro" id="IPR003586">
    <property type="entry name" value="Hint_dom_C"/>
</dbReference>
<feature type="domain" description="Radical SAM core" evidence="5">
    <location>
        <begin position="359"/>
        <end position="595"/>
    </location>
</feature>
<dbReference type="Gene3D" id="3.80.30.30">
    <property type="match status" value="1"/>
</dbReference>
<dbReference type="NCBIfam" id="NF038135">
    <property type="entry name" value="rSAM_Rv2578c"/>
    <property type="match status" value="1"/>
</dbReference>
<keyword evidence="1" id="KW-0479">Metal-binding</keyword>
<dbReference type="Gene3D" id="2.170.16.10">
    <property type="entry name" value="Hedgehog/Intein (Hint) domain"/>
    <property type="match status" value="1"/>
</dbReference>
<feature type="compositionally biased region" description="Basic and acidic residues" evidence="4">
    <location>
        <begin position="609"/>
        <end position="630"/>
    </location>
</feature>
<organism evidence="6 7">
    <name type="scientific">Amycolatopsis silviterrae</name>
    <dbReference type="NCBI Taxonomy" id="1656914"/>
    <lineage>
        <taxon>Bacteria</taxon>
        <taxon>Bacillati</taxon>
        <taxon>Actinomycetota</taxon>
        <taxon>Actinomycetes</taxon>
        <taxon>Pseudonocardiales</taxon>
        <taxon>Pseudonocardiaceae</taxon>
        <taxon>Amycolatopsis</taxon>
    </lineage>
</organism>
<dbReference type="CDD" id="cd00081">
    <property type="entry name" value="Hint"/>
    <property type="match status" value="1"/>
</dbReference>
<proteinExistence type="predicted"/>
<keyword evidence="2" id="KW-0408">Iron</keyword>
<dbReference type="SUPFAM" id="SSF51294">
    <property type="entry name" value="Hedgehog/intein (Hint) domain"/>
    <property type="match status" value="1"/>
</dbReference>
<feature type="compositionally biased region" description="Basic and acidic residues" evidence="4">
    <location>
        <begin position="643"/>
        <end position="653"/>
    </location>
</feature>
<name>A0ABW5HFC3_9PSEU</name>
<dbReference type="SUPFAM" id="SSF102114">
    <property type="entry name" value="Radical SAM enzymes"/>
    <property type="match status" value="1"/>
</dbReference>
<evidence type="ECO:0000256" key="2">
    <source>
        <dbReference type="ARBA" id="ARBA00023004"/>
    </source>
</evidence>
<evidence type="ECO:0000313" key="6">
    <source>
        <dbReference type="EMBL" id="MFD2471926.1"/>
    </source>
</evidence>
<dbReference type="RefSeq" id="WP_378309174.1">
    <property type="nucleotide sequence ID" value="NZ_JBHUKS010000024.1"/>
</dbReference>
<comment type="caution">
    <text evidence="6">The sequence shown here is derived from an EMBL/GenBank/DDBJ whole genome shotgun (WGS) entry which is preliminary data.</text>
</comment>
<evidence type="ECO:0000256" key="1">
    <source>
        <dbReference type="ARBA" id="ARBA00022723"/>
    </source>
</evidence>
<reference evidence="7" key="1">
    <citation type="journal article" date="2019" name="Int. J. Syst. Evol. Microbiol.">
        <title>The Global Catalogue of Microorganisms (GCM) 10K type strain sequencing project: providing services to taxonomists for standard genome sequencing and annotation.</title>
        <authorList>
            <consortium name="The Broad Institute Genomics Platform"/>
            <consortium name="The Broad Institute Genome Sequencing Center for Infectious Disease"/>
            <person name="Wu L."/>
            <person name="Ma J."/>
        </authorList>
    </citation>
    <scope>NUCLEOTIDE SEQUENCE [LARGE SCALE GENOMIC DNA]</scope>
    <source>
        <strain evidence="7">CGMCC 4.7641</strain>
    </source>
</reference>
<dbReference type="Pfam" id="PF04055">
    <property type="entry name" value="Radical_SAM"/>
    <property type="match status" value="1"/>
</dbReference>
<dbReference type="PROSITE" id="PS50817">
    <property type="entry name" value="INTEIN_N_TER"/>
    <property type="match status" value="1"/>
</dbReference>
<keyword evidence="7" id="KW-1185">Reference proteome</keyword>
<protein>
    <submittedName>
        <fullName evidence="6">Intein-containing Rv2578c family radical SAM protein</fullName>
    </submittedName>
</protein>
<evidence type="ECO:0000313" key="7">
    <source>
        <dbReference type="Proteomes" id="UP001597483"/>
    </source>
</evidence>
<dbReference type="SMART" id="SM00306">
    <property type="entry name" value="HintN"/>
    <property type="match status" value="1"/>
</dbReference>
<dbReference type="InterPro" id="IPR036844">
    <property type="entry name" value="Hint_dom_sf"/>
</dbReference>
<dbReference type="PROSITE" id="PS50818">
    <property type="entry name" value="INTEIN_C_TER"/>
    <property type="match status" value="1"/>
</dbReference>
<dbReference type="InterPro" id="IPR030934">
    <property type="entry name" value="Intein_C"/>
</dbReference>
<accession>A0ABW5HFC3</accession>
<dbReference type="NCBIfam" id="NF038136">
    <property type="entry name" value="rSAM_Rv_intein"/>
    <property type="match status" value="1"/>
</dbReference>
<keyword evidence="3" id="KW-0411">Iron-sulfur</keyword>
<evidence type="ECO:0000259" key="5">
    <source>
        <dbReference type="PROSITE" id="PS51918"/>
    </source>
</evidence>
<dbReference type="Proteomes" id="UP001597483">
    <property type="component" value="Unassembled WGS sequence"/>
</dbReference>
<evidence type="ECO:0000256" key="4">
    <source>
        <dbReference type="SAM" id="MobiDB-lite"/>
    </source>
</evidence>